<evidence type="ECO:0000256" key="1">
    <source>
        <dbReference type="SAM" id="SignalP"/>
    </source>
</evidence>
<accession>A0A0S4QK50</accession>
<dbReference type="RefSeq" id="WP_091275085.1">
    <property type="nucleotide sequence ID" value="NZ_FAOZ01000006.1"/>
</dbReference>
<organism evidence="3 4">
    <name type="scientific">Parafrankia irregularis</name>
    <dbReference type="NCBI Taxonomy" id="795642"/>
    <lineage>
        <taxon>Bacteria</taxon>
        <taxon>Bacillati</taxon>
        <taxon>Actinomycetota</taxon>
        <taxon>Actinomycetes</taxon>
        <taxon>Frankiales</taxon>
        <taxon>Frankiaceae</taxon>
        <taxon>Parafrankia</taxon>
    </lineage>
</organism>
<proteinExistence type="predicted"/>
<dbReference type="PANTHER" id="PTHR31528">
    <property type="entry name" value="4-AMINO-5-HYDROXYMETHYL-2-METHYLPYRIMIDINE PHOSPHATE SYNTHASE THI11-RELATED"/>
    <property type="match status" value="1"/>
</dbReference>
<dbReference type="Pfam" id="PF09084">
    <property type="entry name" value="NMT1"/>
    <property type="match status" value="1"/>
</dbReference>
<keyword evidence="4" id="KW-1185">Reference proteome</keyword>
<gene>
    <name evidence="3" type="ORF">Ga0074812_106150</name>
</gene>
<dbReference type="GO" id="GO:0009228">
    <property type="term" value="P:thiamine biosynthetic process"/>
    <property type="evidence" value="ECO:0007669"/>
    <property type="project" value="InterPro"/>
</dbReference>
<dbReference type="InterPro" id="IPR027939">
    <property type="entry name" value="NMT1/THI5"/>
</dbReference>
<reference evidence="4" key="1">
    <citation type="submission" date="2015-11" db="EMBL/GenBank/DDBJ databases">
        <authorList>
            <person name="Varghese N."/>
        </authorList>
    </citation>
    <scope>NUCLEOTIDE SEQUENCE [LARGE SCALE GENOMIC DNA]</scope>
    <source>
        <strain evidence="4">DSM 45899</strain>
    </source>
</reference>
<evidence type="ECO:0000313" key="4">
    <source>
        <dbReference type="Proteomes" id="UP000198802"/>
    </source>
</evidence>
<dbReference type="SUPFAM" id="SSF53850">
    <property type="entry name" value="Periplasmic binding protein-like II"/>
    <property type="match status" value="1"/>
</dbReference>
<feature type="signal peptide" evidence="1">
    <location>
        <begin position="1"/>
        <end position="22"/>
    </location>
</feature>
<name>A0A0S4QK50_9ACTN</name>
<keyword evidence="1" id="KW-0732">Signal</keyword>
<dbReference type="AlphaFoldDB" id="A0A0S4QK50"/>
<dbReference type="EMBL" id="FAOZ01000006">
    <property type="protein sequence ID" value="CUU55895.1"/>
    <property type="molecule type" value="Genomic_DNA"/>
</dbReference>
<dbReference type="Proteomes" id="UP000198802">
    <property type="component" value="Unassembled WGS sequence"/>
</dbReference>
<evidence type="ECO:0000313" key="3">
    <source>
        <dbReference type="EMBL" id="CUU55895.1"/>
    </source>
</evidence>
<dbReference type="InterPro" id="IPR015168">
    <property type="entry name" value="SsuA/THI5"/>
</dbReference>
<feature type="domain" description="SsuA/THI5-like" evidence="2">
    <location>
        <begin position="47"/>
        <end position="264"/>
    </location>
</feature>
<protein>
    <submittedName>
        <fullName evidence="3">Putative hydroxymethylpyrimidine transport system substrate-binding protein</fullName>
    </submittedName>
</protein>
<feature type="chain" id="PRO_5038553463" evidence="1">
    <location>
        <begin position="23"/>
        <end position="339"/>
    </location>
</feature>
<evidence type="ECO:0000259" key="2">
    <source>
        <dbReference type="Pfam" id="PF09084"/>
    </source>
</evidence>
<dbReference type="PANTHER" id="PTHR31528:SF3">
    <property type="entry name" value="THIAMINE BIOSYNTHESIS PROTEIN HI_0357-RELATED"/>
    <property type="match status" value="1"/>
</dbReference>
<dbReference type="Gene3D" id="3.40.190.10">
    <property type="entry name" value="Periplasmic binding protein-like II"/>
    <property type="match status" value="2"/>
</dbReference>
<sequence>MRAKRLTGGVAALLAVTLPLVACGSDDSSSDGEALRKTTVLLDWDPNPDHVALYTAKEAGYFEDAGLDVTFQPPSDPSDPTKLVSTGKIDIGISYEPETIISGSQGLDVVAVGALIPTALLSVMANGDSPVKSVADLAGHTIGTPGLQTNDAFLTTILARNNIDPASVKSVNIGQDLMAAMVAGNVDATLGAYRNIEGVMMTDQGLNPTIIPVTDAGVPDYDELVIIAQASRLKSDPAYQKLIRDFLSGLARGNADVIADPASASKIIAAEADGYDEAQVPKMIDATVPLLKNDKGFGQQDVSDWQAFADWMKSEGLIDKAVTASDVVTNDYLPAGSGS</sequence>